<organism evidence="1 2">
    <name type="scientific">Kyrpidia spormannii</name>
    <dbReference type="NCBI Taxonomy" id="2055160"/>
    <lineage>
        <taxon>Bacteria</taxon>
        <taxon>Bacillati</taxon>
        <taxon>Bacillota</taxon>
        <taxon>Bacilli</taxon>
        <taxon>Bacillales</taxon>
        <taxon>Alicyclobacillaceae</taxon>
        <taxon>Kyrpidia</taxon>
    </lineage>
</organism>
<gene>
    <name evidence="1" type="ORF">FAVT5_3280</name>
</gene>
<keyword evidence="2" id="KW-1185">Reference proteome</keyword>
<evidence type="ECO:0000313" key="1">
    <source>
        <dbReference type="EMBL" id="CAB3395222.1"/>
    </source>
</evidence>
<reference evidence="1" key="1">
    <citation type="submission" date="2020-04" db="EMBL/GenBank/DDBJ databases">
        <authorList>
            <person name="Hogendoorn C."/>
        </authorList>
    </citation>
    <scope>NUCLEOTIDE SEQUENCE</scope>
    <source>
        <strain evidence="1">FAVT5</strain>
    </source>
</reference>
<sequence>MAGRPSPPRRRWRLLPPNRPRLLNPCRSPRPRPRSPGIRVIRGQPRRPITSRLQITVGRRGSAAMKKITDRDNPGLRVALKREAVGRAEVAAREGTARQVLERRTRVGRLAQGQGQRSEPGQPLLLRLLRTSRRCTERDSGSRFCSTHDSQRRFAASPPRMAAFFLRAW</sequence>
<evidence type="ECO:0000313" key="2">
    <source>
        <dbReference type="Proteomes" id="UP000501793"/>
    </source>
</evidence>
<name>A0ACA8ZD92_9BACL</name>
<protein>
    <submittedName>
        <fullName evidence="1">Uncharacterized protein</fullName>
    </submittedName>
</protein>
<dbReference type="Proteomes" id="UP000501793">
    <property type="component" value="Chromosome"/>
</dbReference>
<dbReference type="EMBL" id="LR792684">
    <property type="protein sequence ID" value="CAB3395222.1"/>
    <property type="molecule type" value="Genomic_DNA"/>
</dbReference>
<accession>A0ACA8ZD92</accession>
<proteinExistence type="predicted"/>